<dbReference type="GO" id="GO:0006508">
    <property type="term" value="P:proteolysis"/>
    <property type="evidence" value="ECO:0007669"/>
    <property type="project" value="InterPro"/>
</dbReference>
<dbReference type="InterPro" id="IPR001431">
    <property type="entry name" value="Pept_M16_Zn_BS"/>
</dbReference>
<dbReference type="InterPro" id="IPR011249">
    <property type="entry name" value="Metalloenz_LuxS/M16"/>
</dbReference>
<dbReference type="RefSeq" id="WP_164363167.1">
    <property type="nucleotide sequence ID" value="NZ_CP066776.1"/>
</dbReference>
<dbReference type="SUPFAM" id="SSF63411">
    <property type="entry name" value="LuxS/MPP-like metallohydrolase"/>
    <property type="match status" value="2"/>
</dbReference>
<dbReference type="Gene3D" id="3.30.830.10">
    <property type="entry name" value="Metalloenzyme, LuxS/M16 peptidase-like"/>
    <property type="match status" value="2"/>
</dbReference>
<accession>A0A6B3LBC2</accession>
<comment type="cofactor">
    <cofactor evidence="1">
        <name>Zn(2+)</name>
        <dbReference type="ChEBI" id="CHEBI:29105"/>
    </cofactor>
</comment>
<dbReference type="KEGG" id="soa:G3M56_002945"/>
<name>A0A6B3LBC2_9BACT</name>
<evidence type="ECO:0000313" key="7">
    <source>
        <dbReference type="Proteomes" id="UP000475117"/>
    </source>
</evidence>
<keyword evidence="7" id="KW-1185">Reference proteome</keyword>
<proteinExistence type="inferred from homology"/>
<dbReference type="InterPro" id="IPR011765">
    <property type="entry name" value="Pept_M16_N"/>
</dbReference>
<feature type="domain" description="Peptidase M16 N-terminal" evidence="4">
    <location>
        <begin position="19"/>
        <end position="163"/>
    </location>
</feature>
<sequence length="428" mass="47528">MFDVSYQSTTLANGVKVGTAYLPQAVSASVGIWCNAGSRHERAAENGVAHFVEHMVFKGTKRRSARKISMEIEGVGGELNAFTSEDHTCYHAWLPAKWFGRALRVLSDMYCNAELKQRAFENEREVIFEEIEMYRDNPGQHVEDLLSHALWNGHQLARPICGTEQSLERITPDVLRRWIEEKHVGHNTVVAVAGPVPHDQVVREVERQLGGMESGRRPAMRAVKSPQRPWLLEGGFVGDERDIGQVHFGLGFRGPSRKDDARFAFKLLNVMLGETMSSRLFQALRERRAACYSVQSGVEMFDDVGVLDIHAGLDGDKAEAAVKMLGSELRKLRTQAPGVGELKDAKEFVIGQQSMWFEAVANQMQWVGDALSTVGHVPGPEEALKHVRDVTADDVQKMAQELFQPDRMGMAVVGAGVDGERLVRALGL</sequence>
<dbReference type="AlphaFoldDB" id="A0A6B3LBC2"/>
<evidence type="ECO:0000256" key="2">
    <source>
        <dbReference type="ARBA" id="ARBA00007261"/>
    </source>
</evidence>
<comment type="similarity">
    <text evidence="2 3">Belongs to the peptidase M16 family.</text>
</comment>
<dbReference type="Proteomes" id="UP000475117">
    <property type="component" value="Chromosome"/>
</dbReference>
<dbReference type="Pfam" id="PF00675">
    <property type="entry name" value="Peptidase_M16"/>
    <property type="match status" value="1"/>
</dbReference>
<dbReference type="EMBL" id="CP066776">
    <property type="protein sequence ID" value="QQL45561.1"/>
    <property type="molecule type" value="Genomic_DNA"/>
</dbReference>
<dbReference type="GO" id="GO:0004222">
    <property type="term" value="F:metalloendopeptidase activity"/>
    <property type="evidence" value="ECO:0007669"/>
    <property type="project" value="InterPro"/>
</dbReference>
<dbReference type="Pfam" id="PF05193">
    <property type="entry name" value="Peptidase_M16_C"/>
    <property type="match status" value="1"/>
</dbReference>
<evidence type="ECO:0000259" key="4">
    <source>
        <dbReference type="Pfam" id="PF00675"/>
    </source>
</evidence>
<dbReference type="PANTHER" id="PTHR11851">
    <property type="entry name" value="METALLOPROTEASE"/>
    <property type="match status" value="1"/>
</dbReference>
<protein>
    <submittedName>
        <fullName evidence="6">Insulinase family protein</fullName>
    </submittedName>
</protein>
<dbReference type="GO" id="GO:0046872">
    <property type="term" value="F:metal ion binding"/>
    <property type="evidence" value="ECO:0007669"/>
    <property type="project" value="InterPro"/>
</dbReference>
<evidence type="ECO:0000313" key="6">
    <source>
        <dbReference type="EMBL" id="QQL45561.1"/>
    </source>
</evidence>
<evidence type="ECO:0000259" key="5">
    <source>
        <dbReference type="Pfam" id="PF05193"/>
    </source>
</evidence>
<reference evidence="6 7" key="1">
    <citation type="submission" date="2020-12" db="EMBL/GenBank/DDBJ databases">
        <title>Sulforoseuscoccus oceanibium gen. nov., sp. nov., a representative of the phylum Verrucomicrobia with special cytoplasmic membrane, and proposal of Sulforoseuscoccusaceae fam. nov.</title>
        <authorList>
            <person name="Xi F."/>
        </authorList>
    </citation>
    <scope>NUCLEOTIDE SEQUENCE [LARGE SCALE GENOMIC DNA]</scope>
    <source>
        <strain evidence="6 7">T37</strain>
    </source>
</reference>
<dbReference type="InterPro" id="IPR007863">
    <property type="entry name" value="Peptidase_M16_C"/>
</dbReference>
<dbReference type="PANTHER" id="PTHR11851:SF49">
    <property type="entry name" value="MITOCHONDRIAL-PROCESSING PEPTIDASE SUBUNIT ALPHA"/>
    <property type="match status" value="1"/>
</dbReference>
<gene>
    <name evidence="6" type="ORF">G3M56_002945</name>
</gene>
<evidence type="ECO:0000256" key="3">
    <source>
        <dbReference type="RuleBase" id="RU004447"/>
    </source>
</evidence>
<dbReference type="PROSITE" id="PS00143">
    <property type="entry name" value="INSULINASE"/>
    <property type="match status" value="1"/>
</dbReference>
<organism evidence="6 7">
    <name type="scientific">Sulfuriroseicoccus oceanibius</name>
    <dbReference type="NCBI Taxonomy" id="2707525"/>
    <lineage>
        <taxon>Bacteria</taxon>
        <taxon>Pseudomonadati</taxon>
        <taxon>Verrucomicrobiota</taxon>
        <taxon>Verrucomicrobiia</taxon>
        <taxon>Verrucomicrobiales</taxon>
        <taxon>Verrucomicrobiaceae</taxon>
        <taxon>Sulfuriroseicoccus</taxon>
    </lineage>
</organism>
<dbReference type="InterPro" id="IPR050361">
    <property type="entry name" value="MPP/UQCRC_Complex"/>
</dbReference>
<evidence type="ECO:0000256" key="1">
    <source>
        <dbReference type="ARBA" id="ARBA00001947"/>
    </source>
</evidence>
<feature type="domain" description="Peptidase M16 C-terminal" evidence="5">
    <location>
        <begin position="170"/>
        <end position="347"/>
    </location>
</feature>